<keyword evidence="2" id="KW-1185">Reference proteome</keyword>
<evidence type="ECO:0000313" key="2">
    <source>
        <dbReference type="Proteomes" id="UP000832011"/>
    </source>
</evidence>
<reference evidence="1 2" key="1">
    <citation type="journal article" date="2022" name="Res Sq">
        <title>Evolution of multicellular longitudinally dividing oral cavity symbionts (Neisseriaceae).</title>
        <authorList>
            <person name="Nyongesa S."/>
            <person name="Weber P."/>
            <person name="Bernet E."/>
            <person name="Pullido F."/>
            <person name="Nieckarz M."/>
            <person name="Delaby M."/>
            <person name="Nieves C."/>
            <person name="Viehboeck T."/>
            <person name="Krause N."/>
            <person name="Rivera-Millot A."/>
            <person name="Nakamura A."/>
            <person name="Vischer N."/>
            <person name="VanNieuwenhze M."/>
            <person name="Brun Y."/>
            <person name="Cava F."/>
            <person name="Bulgheresi S."/>
            <person name="Veyrier F."/>
        </authorList>
    </citation>
    <scope>NUCLEOTIDE SEQUENCE [LARGE SCALE GENOMIC DNA]</scope>
    <source>
        <strain evidence="1 2">SN4</strain>
    </source>
</reference>
<evidence type="ECO:0000313" key="1">
    <source>
        <dbReference type="EMBL" id="UOO88664.1"/>
    </source>
</evidence>
<dbReference type="RefSeq" id="WP_058357646.1">
    <property type="nucleotide sequence ID" value="NZ_CABKVG010000010.1"/>
</dbReference>
<proteinExistence type="predicted"/>
<dbReference type="InterPro" id="IPR009330">
    <property type="entry name" value="LipoPS_heptP_kinase"/>
</dbReference>
<dbReference type="SUPFAM" id="SSF56112">
    <property type="entry name" value="Protein kinase-like (PK-like)"/>
    <property type="match status" value="1"/>
</dbReference>
<dbReference type="Proteomes" id="UP000832011">
    <property type="component" value="Chromosome"/>
</dbReference>
<dbReference type="EMBL" id="CP091511">
    <property type="protein sequence ID" value="UOO88664.1"/>
    <property type="molecule type" value="Genomic_DNA"/>
</dbReference>
<name>A0ABY4DZH9_9NEIS</name>
<organism evidence="1 2">
    <name type="scientific">Vitreoscilla massiliensis</name>
    <dbReference type="NCBI Taxonomy" id="1689272"/>
    <lineage>
        <taxon>Bacteria</taxon>
        <taxon>Pseudomonadati</taxon>
        <taxon>Pseudomonadota</taxon>
        <taxon>Betaproteobacteria</taxon>
        <taxon>Neisseriales</taxon>
        <taxon>Neisseriaceae</taxon>
        <taxon>Vitreoscilla</taxon>
    </lineage>
</organism>
<dbReference type="Pfam" id="PF06176">
    <property type="entry name" value="WaaY"/>
    <property type="match status" value="1"/>
</dbReference>
<dbReference type="Gene3D" id="1.10.510.10">
    <property type="entry name" value="Transferase(Phosphotransferase) domain 1"/>
    <property type="match status" value="1"/>
</dbReference>
<protein>
    <submittedName>
        <fullName evidence="1">Uncharacterized protein</fullName>
    </submittedName>
</protein>
<accession>A0ABY4DZH9</accession>
<gene>
    <name evidence="1" type="ORF">LVJ82_14520</name>
</gene>
<sequence length="227" mass="26499">MNGYHLYQKPHSQHVLPLLLEPRSAAVLQVFGTGHPKRHVRLVQWQTQPYILKCDQEPETRPEKILMNILFGSFYARLMRLTEKAKRQGCQVFQDVYAVKEKRRLRMSSEAMAVYEYIEGTPLDQLPNRADYHAQIITCVLQLHAAGLASNDLHYGNFILTPDGDIKIIDLSCKGSIKVCQANDVLKLQRYLDPELHGHGWVYHLIRGKEAWRAKWRAYRRKHRDEK</sequence>
<dbReference type="InterPro" id="IPR011009">
    <property type="entry name" value="Kinase-like_dom_sf"/>
</dbReference>